<dbReference type="Pfam" id="PF18962">
    <property type="entry name" value="Por_Secre_tail"/>
    <property type="match status" value="1"/>
</dbReference>
<evidence type="ECO:0000256" key="1">
    <source>
        <dbReference type="ARBA" id="ARBA00022729"/>
    </source>
</evidence>
<dbReference type="InterPro" id="IPR035992">
    <property type="entry name" value="Ricin_B-like_lectins"/>
</dbReference>
<dbReference type="Pfam" id="PF03422">
    <property type="entry name" value="CBM_6"/>
    <property type="match status" value="1"/>
</dbReference>
<dbReference type="EMBL" id="MUGV01000009">
    <property type="protein sequence ID" value="OXA81064.1"/>
    <property type="molecule type" value="Genomic_DNA"/>
</dbReference>
<comment type="caution">
    <text evidence="4">The sequence shown here is derived from an EMBL/GenBank/DDBJ whole genome shotgun (WGS) entry which is preliminary data.</text>
</comment>
<dbReference type="Proteomes" id="UP000198382">
    <property type="component" value="Unassembled WGS sequence"/>
</dbReference>
<dbReference type="SUPFAM" id="SSF49785">
    <property type="entry name" value="Galactose-binding domain-like"/>
    <property type="match status" value="1"/>
</dbReference>
<dbReference type="Pfam" id="PF14200">
    <property type="entry name" value="RicinB_lectin_2"/>
    <property type="match status" value="2"/>
</dbReference>
<dbReference type="InterPro" id="IPR000772">
    <property type="entry name" value="Ricin_B_lectin"/>
</dbReference>
<dbReference type="RefSeq" id="WP_074662313.1">
    <property type="nucleotide sequence ID" value="NZ_MUGV01000009.1"/>
</dbReference>
<dbReference type="NCBIfam" id="TIGR04183">
    <property type="entry name" value="Por_Secre_tail"/>
    <property type="match status" value="1"/>
</dbReference>
<evidence type="ECO:0000259" key="3">
    <source>
        <dbReference type="PROSITE" id="PS51175"/>
    </source>
</evidence>
<dbReference type="InterPro" id="IPR026444">
    <property type="entry name" value="Secre_tail"/>
</dbReference>
<name>A0ABX4BTN8_FLAFR</name>
<dbReference type="PROSITE" id="PS51175">
    <property type="entry name" value="CBM6"/>
    <property type="match status" value="1"/>
</dbReference>
<reference evidence="4 5" key="1">
    <citation type="submission" date="2016-11" db="EMBL/GenBank/DDBJ databases">
        <title>Whole genomes of Flavobacteriaceae.</title>
        <authorList>
            <person name="Stine C."/>
            <person name="Li C."/>
            <person name="Tadesse D."/>
        </authorList>
    </citation>
    <scope>NUCLEOTIDE SEQUENCE [LARGE SCALE GENOMIC DNA]</scope>
    <source>
        <strain evidence="4 5">DSM 15937</strain>
    </source>
</reference>
<evidence type="ECO:0000313" key="5">
    <source>
        <dbReference type="Proteomes" id="UP000198382"/>
    </source>
</evidence>
<proteinExistence type="predicted"/>
<dbReference type="CDD" id="cd00161">
    <property type="entry name" value="beta-trefoil_Ricin-like"/>
    <property type="match status" value="1"/>
</dbReference>
<dbReference type="InterPro" id="IPR008979">
    <property type="entry name" value="Galactose-bd-like_sf"/>
</dbReference>
<organism evidence="4 5">
    <name type="scientific">Flavobacterium frigidimaris</name>
    <dbReference type="NCBI Taxonomy" id="262320"/>
    <lineage>
        <taxon>Bacteria</taxon>
        <taxon>Pseudomonadati</taxon>
        <taxon>Bacteroidota</taxon>
        <taxon>Flavobacteriia</taxon>
        <taxon>Flavobacteriales</taxon>
        <taxon>Flavobacteriaceae</taxon>
        <taxon>Flavobacterium</taxon>
    </lineage>
</organism>
<keyword evidence="1 2" id="KW-0732">Signal</keyword>
<dbReference type="PROSITE" id="PS50231">
    <property type="entry name" value="RICIN_B_LECTIN"/>
    <property type="match status" value="1"/>
</dbReference>
<dbReference type="CDD" id="cd04080">
    <property type="entry name" value="CBM6_cellulase-like"/>
    <property type="match status" value="1"/>
</dbReference>
<sequence length="992" mass="110284">MKKSTKIFFFLLVLHLFFLNNNWAQLVQISTPAGVVTNNYIRVEGTSSGVEKPMWYEVFSENGKMIDLGAFKQAPNWFFIARHLAAGTNQIKVYGVNSSNNQASASINLIINTSGEPVVRPRPNPAEIWWGGLGANQQLADFPDQWNMVKKYADGYFFHASAWGTENNGLMQNVIQQSAPFGTKFMAELGGGTGTDAGWPQWQHIAWGAGADGWIINRYNSTGLILSEITHDFQPNWRDFATAYPTLNEQQCVDLMTTQWIEYYKKDNIVFPHIKHALTQSPVWWGWNNYPSLNPDTEVDHFTLNGRAYNFNMAMVMENMSAKSKTLPDHKNWAFFSDFPWYTMVWGEDKLTTSGNPGTLGFVAREKQRNYEQWLHDNGNRHIAVCNDDPGGDLMSNPAEWNRQFAAGSMKSIYLQQREGHRPDSFLMESWYFGGTPQRGFPDKVTPESDDNSFTGIAKNAIKYLKGIKDVNGTLETLELSSTPNGNSRTFVLKNTGDVACMPALAAVEEGDEVIVTHWFDSANNDISNFVKSKEGWVYTPLLQPGASISIRCDISQSAGNKKIMLEAFWNPQDPTGIVRDRESWILGQGGIQSPYLGSPWSIPGIVEAENFDNGGEGVAYHDTNLQNITGAYRNEGVDIESSSEGYYNLCFSDTGEWTEYTVNVTQSGNYAIDARVASMAGGNFHLEFNGQNVTGSLVAPNTGGWQNWQWVHKEVYLNSGSYVMRFAIDQPGFNTNGFVFTNLGGGNGIASGQTYRLVNRNSNQVLEIGGCNTADGARAQQWPWLNSVCQKWKVETTDSGYYKLTAQHSNKTLDIVGCSNDIGAGIQQWPWVGGDCEQWSIEPTDNGFYRIISRASGLALEVRDALTTNGAEVRQWSWNTAACQQWKLEPISSTAKSSLKTEELTAVEDSAETVRLYPNPANDKVKLLFPQNEGEFATIQITDLLGNTQISIKGVTDGETSLDISKLNAGIYIVSISNGTTITNKKLVVKK</sequence>
<evidence type="ECO:0000313" key="4">
    <source>
        <dbReference type="EMBL" id="OXA81064.1"/>
    </source>
</evidence>
<evidence type="ECO:0000256" key="2">
    <source>
        <dbReference type="SAM" id="SignalP"/>
    </source>
</evidence>
<dbReference type="InterPro" id="IPR006584">
    <property type="entry name" value="Cellulose-bd_IV"/>
</dbReference>
<gene>
    <name evidence="4" type="ORF">B0A65_04785</name>
</gene>
<dbReference type="InterPro" id="IPR005084">
    <property type="entry name" value="CBM6"/>
</dbReference>
<protein>
    <recommendedName>
        <fullName evidence="3">CBM6 domain-containing protein</fullName>
    </recommendedName>
</protein>
<dbReference type="SUPFAM" id="SSF50370">
    <property type="entry name" value="Ricin B-like lectins"/>
    <property type="match status" value="1"/>
</dbReference>
<dbReference type="Gene3D" id="2.60.120.260">
    <property type="entry name" value="Galactose-binding domain-like"/>
    <property type="match status" value="1"/>
</dbReference>
<dbReference type="SMART" id="SM00606">
    <property type="entry name" value="CBD_IV"/>
    <property type="match status" value="1"/>
</dbReference>
<keyword evidence="5" id="KW-1185">Reference proteome</keyword>
<feature type="signal peptide" evidence="2">
    <location>
        <begin position="1"/>
        <end position="24"/>
    </location>
</feature>
<feature type="domain" description="CBM6" evidence="3">
    <location>
        <begin position="605"/>
        <end position="742"/>
    </location>
</feature>
<dbReference type="Gene3D" id="2.80.10.50">
    <property type="match status" value="3"/>
</dbReference>
<feature type="chain" id="PRO_5046522541" description="CBM6 domain-containing protein" evidence="2">
    <location>
        <begin position="25"/>
        <end position="992"/>
    </location>
</feature>
<accession>A0ABX4BTN8</accession>